<dbReference type="AlphaFoldDB" id="A0A448WI38"/>
<reference evidence="1" key="1">
    <citation type="submission" date="2018-11" db="EMBL/GenBank/DDBJ databases">
        <authorList>
            <consortium name="Pathogen Informatics"/>
        </authorList>
    </citation>
    <scope>NUCLEOTIDE SEQUENCE</scope>
</reference>
<evidence type="ECO:0000313" key="1">
    <source>
        <dbReference type="EMBL" id="VEL12350.1"/>
    </source>
</evidence>
<protein>
    <submittedName>
        <fullName evidence="1">Uncharacterized protein</fullName>
    </submittedName>
</protein>
<sequence length="168" mass="18814">MDHVSYKNYCQSTSSNRRRVYPVSISNTKTRESDLERLLEAIDQQSQQVCLDEDPRVKLIRRLLTYLADWRRRLREALSAARLGLTTVSSVSRLAHAAPCGNIGANPIGSAGKGAIVFVKPMPGISVCSSFPKLAANIYLEDLKRELSHEFPAWALRMPECQILDLVN</sequence>
<evidence type="ECO:0000313" key="2">
    <source>
        <dbReference type="Proteomes" id="UP000784294"/>
    </source>
</evidence>
<gene>
    <name evidence="1" type="ORF">PXEA_LOCUS5790</name>
</gene>
<organism evidence="1 2">
    <name type="scientific">Protopolystoma xenopodis</name>
    <dbReference type="NCBI Taxonomy" id="117903"/>
    <lineage>
        <taxon>Eukaryota</taxon>
        <taxon>Metazoa</taxon>
        <taxon>Spiralia</taxon>
        <taxon>Lophotrochozoa</taxon>
        <taxon>Platyhelminthes</taxon>
        <taxon>Monogenea</taxon>
        <taxon>Polyopisthocotylea</taxon>
        <taxon>Polystomatidea</taxon>
        <taxon>Polystomatidae</taxon>
        <taxon>Protopolystoma</taxon>
    </lineage>
</organism>
<dbReference type="Proteomes" id="UP000784294">
    <property type="component" value="Unassembled WGS sequence"/>
</dbReference>
<comment type="caution">
    <text evidence="1">The sequence shown here is derived from an EMBL/GenBank/DDBJ whole genome shotgun (WGS) entry which is preliminary data.</text>
</comment>
<keyword evidence="2" id="KW-1185">Reference proteome</keyword>
<name>A0A448WI38_9PLAT</name>
<dbReference type="EMBL" id="CAAALY010014525">
    <property type="protein sequence ID" value="VEL12350.1"/>
    <property type="molecule type" value="Genomic_DNA"/>
</dbReference>
<accession>A0A448WI38</accession>
<proteinExistence type="predicted"/>